<keyword evidence="3" id="KW-0328">Glycosyltransferase</keyword>
<dbReference type="OrthoDB" id="6086505at2759"/>
<dbReference type="PANTHER" id="PTHR23360:SF29">
    <property type="entry name" value="G_PROTEIN_RECEP_F1_2 DOMAIN-CONTAINING PROTEIN"/>
    <property type="match status" value="1"/>
</dbReference>
<dbReference type="Proteomes" id="UP000005239">
    <property type="component" value="Unassembled WGS sequence"/>
</dbReference>
<dbReference type="InterPro" id="IPR000504">
    <property type="entry name" value="RRM_dom"/>
</dbReference>
<dbReference type="Pfam" id="PF01762">
    <property type="entry name" value="Galactosyl_T"/>
    <property type="match status" value="1"/>
</dbReference>
<dbReference type="SUPFAM" id="SSF81321">
    <property type="entry name" value="Family A G protein-coupled receptor-like"/>
    <property type="match status" value="1"/>
</dbReference>
<dbReference type="InterPro" id="IPR012677">
    <property type="entry name" value="Nucleotide-bd_a/b_plait_sf"/>
</dbReference>
<dbReference type="PANTHER" id="PTHR23360">
    <property type="entry name" value="G-PROTEIN COUPLED RECEPTORS FAMILY 1 PROFILE DOMAIN-CONTAINING PROTEIN-RELATED"/>
    <property type="match status" value="1"/>
</dbReference>
<dbReference type="InterPro" id="IPR017452">
    <property type="entry name" value="GPCR_Rhodpsn_7TM"/>
</dbReference>
<dbReference type="GO" id="GO:0000139">
    <property type="term" value="C:Golgi membrane"/>
    <property type="evidence" value="ECO:0007669"/>
    <property type="project" value="UniProtKB-SubCell"/>
</dbReference>
<dbReference type="InterPro" id="IPR002659">
    <property type="entry name" value="Glyco_trans_31"/>
</dbReference>
<reference evidence="11" key="1">
    <citation type="journal article" date="2008" name="Nat. Genet.">
        <title>The Pristionchus pacificus genome provides a unique perspective on nematode lifestyle and parasitism.</title>
        <authorList>
            <person name="Dieterich C."/>
            <person name="Clifton S.W."/>
            <person name="Schuster L.N."/>
            <person name="Chinwalla A."/>
            <person name="Delehaunty K."/>
            <person name="Dinkelacker I."/>
            <person name="Fulton L."/>
            <person name="Fulton R."/>
            <person name="Godfrey J."/>
            <person name="Minx P."/>
            <person name="Mitreva M."/>
            <person name="Roeseler W."/>
            <person name="Tian H."/>
            <person name="Witte H."/>
            <person name="Yang S.P."/>
            <person name="Wilson R.K."/>
            <person name="Sommer R.J."/>
        </authorList>
    </citation>
    <scope>NUCLEOTIDE SEQUENCE [LARGE SCALE GENOMIC DNA]</scope>
    <source>
        <strain evidence="11">PS312</strain>
    </source>
</reference>
<gene>
    <name evidence="10" type="primary">WBGene00089703</name>
</gene>
<dbReference type="Pfam" id="PF00076">
    <property type="entry name" value="RRM_1"/>
    <property type="match status" value="1"/>
</dbReference>
<evidence type="ECO:0000256" key="1">
    <source>
        <dbReference type="ARBA" id="ARBA00004323"/>
    </source>
</evidence>
<evidence type="ECO:0000256" key="9">
    <source>
        <dbReference type="ARBA" id="ARBA00023136"/>
    </source>
</evidence>
<reference evidence="10" key="2">
    <citation type="submission" date="2022-06" db="UniProtKB">
        <authorList>
            <consortium name="EnsemblMetazoa"/>
        </authorList>
    </citation>
    <scope>IDENTIFICATION</scope>
    <source>
        <strain evidence="10">PS312</strain>
    </source>
</reference>
<protein>
    <submittedName>
        <fullName evidence="10">G protein-coupled receptor</fullName>
    </submittedName>
</protein>
<dbReference type="PROSITE" id="PS50102">
    <property type="entry name" value="RRM"/>
    <property type="match status" value="1"/>
</dbReference>
<keyword evidence="9" id="KW-0472">Membrane</keyword>
<dbReference type="InterPro" id="IPR047130">
    <property type="entry name" value="7TM_GPCR_Srsx_nematod"/>
</dbReference>
<organism evidence="10 11">
    <name type="scientific">Pristionchus pacificus</name>
    <name type="common">Parasitic nematode worm</name>
    <dbReference type="NCBI Taxonomy" id="54126"/>
    <lineage>
        <taxon>Eukaryota</taxon>
        <taxon>Metazoa</taxon>
        <taxon>Ecdysozoa</taxon>
        <taxon>Nematoda</taxon>
        <taxon>Chromadorea</taxon>
        <taxon>Rhabditida</taxon>
        <taxon>Rhabditina</taxon>
        <taxon>Diplogasteromorpha</taxon>
        <taxon>Diplogasteroidea</taxon>
        <taxon>Neodiplogasteridae</taxon>
        <taxon>Pristionchus</taxon>
    </lineage>
</organism>
<dbReference type="CDD" id="cd00637">
    <property type="entry name" value="7tm_classA_rhodopsin-like"/>
    <property type="match status" value="1"/>
</dbReference>
<dbReference type="SUPFAM" id="SSF54928">
    <property type="entry name" value="RNA-binding domain, RBD"/>
    <property type="match status" value="1"/>
</dbReference>
<evidence type="ECO:0000256" key="5">
    <source>
        <dbReference type="ARBA" id="ARBA00022692"/>
    </source>
</evidence>
<dbReference type="EnsemblMetazoa" id="PPA00149.1">
    <property type="protein sequence ID" value="PPA00149.1"/>
    <property type="gene ID" value="WBGene00089703"/>
</dbReference>
<keyword evidence="5" id="KW-0812">Transmembrane</keyword>
<evidence type="ECO:0000313" key="10">
    <source>
        <dbReference type="EnsemblMetazoa" id="PPA00149.1"/>
    </source>
</evidence>
<keyword evidence="11" id="KW-1185">Reference proteome</keyword>
<proteinExistence type="inferred from homology"/>
<evidence type="ECO:0000256" key="2">
    <source>
        <dbReference type="ARBA" id="ARBA00008661"/>
    </source>
</evidence>
<keyword evidence="7" id="KW-1133">Transmembrane helix</keyword>
<evidence type="ECO:0000256" key="4">
    <source>
        <dbReference type="ARBA" id="ARBA00022679"/>
    </source>
</evidence>
<dbReference type="Gene3D" id="3.30.70.330">
    <property type="match status" value="1"/>
</dbReference>
<dbReference type="InterPro" id="IPR035979">
    <property type="entry name" value="RBD_domain_sf"/>
</dbReference>
<accession>A0A8R1Y7Q7</accession>
<sequence>MDEGVLSQHDAIYDGILGFLMLSTNLTIFVFIQIHRTLRKEKEYILLGMLVFFNSILGGLLLYQAYYQFSFEPIAQVLPRSYCFRHPHIIFIPATAVIISLILPFMALDRLIAVIRPMYYYTLDGHCACKLAAVIMALYVAICLFLNISGRHGPPVTPHCHPLEIYNHHTILAQFLTVSLGHLASVIIYLLVIVALRRQISSMTERSEKRDLILSTSPIILDRRHRSVERTFGIFAAATFLLMVLPTGILAVFEFFGDDHPDVVRIHALSLYRVALKFCAMNPTLNVVAYALKHKQIYNGLRQVFVKKHPLSARLVTHSQHKSASLTKLKKTPTVKSVVTPVHNDLISFKDIILKFRFCHYPEAIADVCARGNLTLLIVVQSAPNSVNIRNVNRSTWANKKEIPSLKGDDARVVFLIGNGDSASTEVHNEIAVHQDIITVDTEDSYKNLVFKTALTLRMSNEHCPTPFLLKVDEDVVFNIERFMSGVNTSFRENSSSIYCKTWRGSAPSRDKANAWFVSEHQYRGRKFPDYCAGPSYVLTAPAVAALLETLPDFNLITVEDVFVTGIVAQKAGVKRVGMPSKFKSDYKVLNYTATDCPGELMSIHNLKTEREIREAWSYLSRACSDNLLNLRYLLKCRLHRLLTTASPILRTADQQSRASSQLSFPVLSPEESAEVDARSVHVANVDYSCNRAELETIFSGCGLIIRVTIPLNKYTQTPKGFAYIEFGDEESRSKAIAMTGFMVKGRPITVSPKRPTLPGMSTTDRRPRLEGLTQKDLEAIKNGFPPHHGAMPNGLSGQQGGMMANGSQGVYPAHAFFNGGNGVLPGQGGPYYPPHFLYPGMYMHGGMRMPRLLLAVVFLTGAAAHSGHLNTRSKCDFPLLDGPSDARLNNLFKYSKISKELKCDDGKEIKYGGQRYTTIICDESSGWIDLLNNNQEVFRDASKKFTFTCEDKRPNCDNSLVDGPKDENSKDVYTFNSKVLNCNDGKEIEYGGQRYTTLICNDATGWINTLNNDQEVIRDASKIFTFTCEDKRPNCDNSLVDGPKDENLKDVYTFKSKGLKCNDGKEIEYEGHRYTTLICDDTSGWIYPINNNKNVFRDASKKFTFTCETPKIKCDESLITGPIHSPGVNKYTFQSKVLKCSKDNEAIKLSGIHYATLVCNEGIGWIDPANSREIVIDDASAKITFECATKACDVSLIDNFNDKKTYSSTNVLTCNDPHRQLNNIAATDKITVMCIEKKCDSSLITMDGGEVKEIDSDNIEISCAVATPFIEVDGNALHKELKCSKNDTYWRGHKTLKTTSAFKAKCVSKNCHHSLAILPLDAGRSGDTITCISNDDELQMNHIDGHKSHHSKLICDDAEGWKDDSNENLHLRADEMINVICVEKSCDESLLTIDSSSGVLFKKCKNIDTCFKIMDCNDPDKQLEIGSQLFEFLQCSKGANWQGMETVISDRKFAIKCVEKACHTSLVRAIEGVLESPNKLSCKDNTEEIEANKIGGRMYYGSEFICDKSEGWTRDGFKIGVEAVQKIEVECVPKKCDKSLLQSTNYAQFEFNRVDPSNELFKLKCVDTKELLIVKGWLEFYEELDCNKGEAYWDYKTTKLELKTDEPISISCVRKECHDNLITFDGAVQKSSDAIRILSCPDAQMDVHIDGTTVFAKTLSCDPNVGWKAGQKEIGISAESAVKIDCVKEECHKSNVISDPSEARIIDGNNEILNMHLKCIKANEQIHFLDIFHDSIQCDKRSGWISTSKDRGIIPLNIISRDKIAVECKVGDRCDHKFIQGDKNMYRFEYESKKIRRLSCKNRQHKLRVNQIYFGDELTCNIVNNLWEELGLSGNKIMMAECNSICEFASKSGKNDIIKYVDEHTGDIALRCERHKSKKDEWPRLFVFNGEKHTNLHCSLKNGWENEKGIVIASAETKLELLCEEYCTFSHIYDEYYPSSKFYDNQFFVTANKICALNVTGAVVKLPLVDTISCSYQKGWQANGMQINADTSKKLTLMSTRMCTFTQGADLSFDKLSGELECMNGKTLILENDPFAPKLRCDPELGWHDPVYPSITRNHRDRTRELAASCSEMQNYPACANYQSEDDSGEWIVPPGVVPPIGNKAGVYTCENIKHGIKINGEFVHSQLHCDPGRGWTDFEGNWFSESHNYVTLTCENVKCTTEHQTSCEIHSTAPLGYECVAHDFDADSDSNLRICGKDQQLFIAPDKLVLRGLRCSDDGSWHEIGDKEKKVVASGKPKISCVRKFCSKCAAPRLLEATEYATTVPTFLAGAVDSCANAKCPNDLWLVEINGITEEYSGNISCSSDKSNWILDESDIANSRPVYSAVCIDRRKNCETGISERRYKDFKGCAVSENGNFCQCSGNTEKLFIKQNGSSTFEKVIQIVCDRKDGWLARILTNDDVQVHTIIKADIVICNVNAPEPNISVSKTTPMPKSTACDLCPHPFKTWLQCEKCSHKVLDLQLSNSHNNEKCIAKSSVGGKFYSEQYGEINDAIECDKEEKVWKYNGKEVGRVAALQANHEEKAAESHIVTILVCCSLGLLIIGILLFLAYKVFISKRNPGENSGEMNNGSGEKKKQLVMSAEEPQPEVVRISPRKSVFELMQKLGSMSRRDAGKSEDWCPFFAGLFACHAEDENLSITFENLKLLVNLLHSRKIIIRTIESHTLSGMALLRTEIIPILQRVFNLKQSPDLENIKRFIFNFENFCGYWIENGCPIELFEKLYLNFAPNAMEDAARSGRIRSTPVEQQNEVKK</sequence>
<dbReference type="Gene3D" id="1.20.1070.10">
    <property type="entry name" value="Rhodopsin 7-helix transmembrane proteins"/>
    <property type="match status" value="1"/>
</dbReference>
<evidence type="ECO:0000256" key="7">
    <source>
        <dbReference type="ARBA" id="ARBA00022989"/>
    </source>
</evidence>
<name>A0A2A6BGF7_PRIPA</name>
<evidence type="ECO:0000313" key="11">
    <source>
        <dbReference type="Proteomes" id="UP000005239"/>
    </source>
</evidence>
<keyword evidence="4" id="KW-0808">Transferase</keyword>
<accession>A0A2A6BGF7</accession>
<evidence type="ECO:0000256" key="6">
    <source>
        <dbReference type="ARBA" id="ARBA00022968"/>
    </source>
</evidence>
<comment type="subcellular location">
    <subcellularLocation>
        <location evidence="1">Golgi apparatus membrane</location>
        <topology evidence="1">Single-pass type II membrane protein</topology>
    </subcellularLocation>
</comment>
<keyword evidence="8" id="KW-0333">Golgi apparatus</keyword>
<evidence type="ECO:0000256" key="3">
    <source>
        <dbReference type="ARBA" id="ARBA00022676"/>
    </source>
</evidence>
<keyword evidence="6" id="KW-0735">Signal-anchor</keyword>
<dbReference type="GO" id="GO:0016758">
    <property type="term" value="F:hexosyltransferase activity"/>
    <property type="evidence" value="ECO:0007669"/>
    <property type="project" value="InterPro"/>
</dbReference>
<dbReference type="PROSITE" id="PS50262">
    <property type="entry name" value="G_PROTEIN_RECEP_F1_2"/>
    <property type="match status" value="1"/>
</dbReference>
<dbReference type="SMART" id="SM00360">
    <property type="entry name" value="RRM"/>
    <property type="match status" value="1"/>
</dbReference>
<evidence type="ECO:0000256" key="8">
    <source>
        <dbReference type="ARBA" id="ARBA00023034"/>
    </source>
</evidence>
<comment type="similarity">
    <text evidence="2">Belongs to the glycosyltransferase 31 family.</text>
</comment>
<dbReference type="GO" id="GO:0003723">
    <property type="term" value="F:RNA binding"/>
    <property type="evidence" value="ECO:0007669"/>
    <property type="project" value="UniProtKB-UniRule"/>
</dbReference>